<keyword evidence="3" id="KW-1185">Reference proteome</keyword>
<proteinExistence type="predicted"/>
<name>A0A1Y2JZ37_9PROT</name>
<accession>A0A1Y2JZ37</accession>
<evidence type="ECO:0000259" key="1">
    <source>
        <dbReference type="PROSITE" id="PS50801"/>
    </source>
</evidence>
<dbReference type="SUPFAM" id="SSF52091">
    <property type="entry name" value="SpoIIaa-like"/>
    <property type="match status" value="1"/>
</dbReference>
<dbReference type="CDD" id="cd07043">
    <property type="entry name" value="STAS_anti-anti-sigma_factors"/>
    <property type="match status" value="1"/>
</dbReference>
<reference evidence="2 3" key="1">
    <citation type="journal article" date="2016" name="BMC Genomics">
        <title>Combined genomic and structural analyses of a cultured magnetotactic bacterium reveals its niche adaptation to a dynamic environment.</title>
        <authorList>
            <person name="Araujo A.C."/>
            <person name="Morillo V."/>
            <person name="Cypriano J."/>
            <person name="Teixeira L.C."/>
            <person name="Leao P."/>
            <person name="Lyra S."/>
            <person name="Almeida L.G."/>
            <person name="Bazylinski D.A."/>
            <person name="Vasconcellos A.T."/>
            <person name="Abreu F."/>
            <person name="Lins U."/>
        </authorList>
    </citation>
    <scope>NUCLEOTIDE SEQUENCE [LARGE SCALE GENOMIC DNA]</scope>
    <source>
        <strain evidence="2 3">IT-1</strain>
    </source>
</reference>
<feature type="domain" description="STAS" evidence="1">
    <location>
        <begin position="1"/>
        <end position="76"/>
    </location>
</feature>
<comment type="caution">
    <text evidence="2">The sequence shown here is derived from an EMBL/GenBank/DDBJ whole genome shotgun (WGS) entry which is preliminary data.</text>
</comment>
<protein>
    <submittedName>
        <fullName evidence="2">Putative anti-anti-sigma regulatory factor</fullName>
    </submittedName>
</protein>
<dbReference type="Pfam" id="PF13466">
    <property type="entry name" value="STAS_2"/>
    <property type="match status" value="1"/>
</dbReference>
<dbReference type="PROSITE" id="PS50801">
    <property type="entry name" value="STAS"/>
    <property type="match status" value="1"/>
</dbReference>
<gene>
    <name evidence="2" type="ORF">MAIT1_00608</name>
</gene>
<sequence>MADCERLCVDLSRTVCVDQAGLGMLMGLRESCAVGARITLNNPGKQVKKMFEVTGFEQEFEIVYHTGQVSAWKGAA</sequence>
<dbReference type="AlphaFoldDB" id="A0A1Y2JZ37"/>
<dbReference type="Gene3D" id="3.30.750.24">
    <property type="entry name" value="STAS domain"/>
    <property type="match status" value="1"/>
</dbReference>
<organism evidence="2 3">
    <name type="scientific">Magnetofaba australis IT-1</name>
    <dbReference type="NCBI Taxonomy" id="1434232"/>
    <lineage>
        <taxon>Bacteria</taxon>
        <taxon>Pseudomonadati</taxon>
        <taxon>Pseudomonadota</taxon>
        <taxon>Magnetococcia</taxon>
        <taxon>Magnetococcales</taxon>
        <taxon>Magnetococcaceae</taxon>
        <taxon>Magnetofaba</taxon>
    </lineage>
</organism>
<evidence type="ECO:0000313" key="3">
    <source>
        <dbReference type="Proteomes" id="UP000194003"/>
    </source>
</evidence>
<dbReference type="InterPro" id="IPR002645">
    <property type="entry name" value="STAS_dom"/>
</dbReference>
<dbReference type="InterPro" id="IPR058548">
    <property type="entry name" value="MlaB-like_STAS"/>
</dbReference>
<dbReference type="InterPro" id="IPR036513">
    <property type="entry name" value="STAS_dom_sf"/>
</dbReference>
<evidence type="ECO:0000313" key="2">
    <source>
        <dbReference type="EMBL" id="OSM00167.1"/>
    </source>
</evidence>
<dbReference type="Proteomes" id="UP000194003">
    <property type="component" value="Unassembled WGS sequence"/>
</dbReference>
<dbReference type="EMBL" id="LVJN01000021">
    <property type="protein sequence ID" value="OSM00167.1"/>
    <property type="molecule type" value="Genomic_DNA"/>
</dbReference>